<evidence type="ECO:0000313" key="2">
    <source>
        <dbReference type="Proteomes" id="UP000278152"/>
    </source>
</evidence>
<dbReference type="RefSeq" id="WP_125730527.1">
    <property type="nucleotide sequence ID" value="NZ_AP019314.1"/>
</dbReference>
<gene>
    <name evidence="1" type="ORF">myaer102_12280</name>
</gene>
<dbReference type="Proteomes" id="UP000278152">
    <property type="component" value="Chromosome"/>
</dbReference>
<dbReference type="EMBL" id="AP019314">
    <property type="protein sequence ID" value="BBH38723.1"/>
    <property type="molecule type" value="Genomic_DNA"/>
</dbReference>
<reference evidence="1 2" key="1">
    <citation type="submission" date="2018-11" db="EMBL/GenBank/DDBJ databases">
        <title>Complete genome sequence of Microcystis aeruginosa NIES-102.</title>
        <authorList>
            <person name="Yamaguchi H."/>
            <person name="Suzuki S."/>
            <person name="Kawachi M."/>
        </authorList>
    </citation>
    <scope>NUCLEOTIDE SEQUENCE [LARGE SCALE GENOMIC DNA]</scope>
    <source>
        <strain evidence="1 2">NIES-102</strain>
    </source>
</reference>
<organism evidence="1 2">
    <name type="scientific">Microcystis viridis NIES-102</name>
    <dbReference type="NCBI Taxonomy" id="213615"/>
    <lineage>
        <taxon>Bacteria</taxon>
        <taxon>Bacillati</taxon>
        <taxon>Cyanobacteriota</taxon>
        <taxon>Cyanophyceae</taxon>
        <taxon>Oscillatoriophycideae</taxon>
        <taxon>Chroococcales</taxon>
        <taxon>Microcystaceae</taxon>
        <taxon>Microcystis</taxon>
    </lineage>
</organism>
<proteinExistence type="predicted"/>
<dbReference type="AlphaFoldDB" id="A0A3G9JDM6"/>
<protein>
    <submittedName>
        <fullName evidence="1">Uncharacterized protein</fullName>
    </submittedName>
</protein>
<accession>A0A3G9JDM6</accession>
<sequence>MARFILSIINNSGAAVNGIAPGVSPLWITTLTTPIANGWHGTVNIVVPDPPPGGHPVTAVVRYSQAAGGIWQLLMTNPGPGGVAPNAAGAYIAPPAGHGVAMAPGPCPPGSPVGSICYNVTFI</sequence>
<dbReference type="KEGG" id="mvz:myaer102_12280"/>
<evidence type="ECO:0000313" key="1">
    <source>
        <dbReference type="EMBL" id="BBH38723.1"/>
    </source>
</evidence>
<name>A0A3G9JDM6_MICVR</name>